<feature type="transmembrane region" description="Helical" evidence="2">
    <location>
        <begin position="129"/>
        <end position="146"/>
    </location>
</feature>
<dbReference type="EMBL" id="JBHTAH010000013">
    <property type="protein sequence ID" value="MFC7070669.1"/>
    <property type="molecule type" value="Genomic_DNA"/>
</dbReference>
<comment type="similarity">
    <text evidence="1">Belongs to the BioY family.</text>
</comment>
<dbReference type="RefSeq" id="WP_284031332.1">
    <property type="nucleotide sequence ID" value="NZ_CP126154.1"/>
</dbReference>
<comment type="subcellular location">
    <subcellularLocation>
        <location evidence="1">Cell membrane</location>
        <topology evidence="1">Multi-pass membrane protein</topology>
    </subcellularLocation>
</comment>
<keyword evidence="1 2" id="KW-0472">Membrane</keyword>
<dbReference type="Pfam" id="PF02632">
    <property type="entry name" value="BioY"/>
    <property type="match status" value="1"/>
</dbReference>
<keyword evidence="1" id="KW-0813">Transport</keyword>
<dbReference type="GeneID" id="81126216"/>
<keyword evidence="4" id="KW-1185">Reference proteome</keyword>
<proteinExistence type="inferred from homology"/>
<evidence type="ECO:0000256" key="1">
    <source>
        <dbReference type="PIRNR" id="PIRNR016661"/>
    </source>
</evidence>
<sequence>MSTTTDGVDLVGDEVVANVARAALFAALTGVFAQVAFQLPLTPVPFTLQVLGVFLAGVFLGPVWGAGAMTLYVVAGAVGVPVYAYGAAGLGTLFGQWGGYLWSYPLAAATVGVGVHGSDGLVDPDDVGLARLLAAMTAATLVVYAFGTAGYALVADVGVVPALLAAAVPFVPSEALKMAATVAAVRSDDIVAR</sequence>
<dbReference type="PIRSF" id="PIRSF016661">
    <property type="entry name" value="BioY"/>
    <property type="match status" value="1"/>
</dbReference>
<dbReference type="AlphaFoldDB" id="A0ABD5WFC8"/>
<feature type="transmembrane region" description="Helical" evidence="2">
    <location>
        <begin position="46"/>
        <end position="65"/>
    </location>
</feature>
<dbReference type="Proteomes" id="UP001596461">
    <property type="component" value="Unassembled WGS sequence"/>
</dbReference>
<evidence type="ECO:0000256" key="2">
    <source>
        <dbReference type="SAM" id="Phobius"/>
    </source>
</evidence>
<reference evidence="3 4" key="1">
    <citation type="journal article" date="2019" name="Int. J. Syst. Evol. Microbiol.">
        <title>The Global Catalogue of Microorganisms (GCM) 10K type strain sequencing project: providing services to taxonomists for standard genome sequencing and annotation.</title>
        <authorList>
            <consortium name="The Broad Institute Genomics Platform"/>
            <consortium name="The Broad Institute Genome Sequencing Center for Infectious Disease"/>
            <person name="Wu L."/>
            <person name="Ma J."/>
        </authorList>
    </citation>
    <scope>NUCLEOTIDE SEQUENCE [LARGE SCALE GENOMIC DNA]</scope>
    <source>
        <strain evidence="3 4">DT31</strain>
    </source>
</reference>
<evidence type="ECO:0000313" key="4">
    <source>
        <dbReference type="Proteomes" id="UP001596461"/>
    </source>
</evidence>
<keyword evidence="2" id="KW-0812">Transmembrane</keyword>
<accession>A0ABD5WFC8</accession>
<evidence type="ECO:0000313" key="3">
    <source>
        <dbReference type="EMBL" id="MFC7070669.1"/>
    </source>
</evidence>
<feature type="transmembrane region" description="Helical" evidence="2">
    <location>
        <begin position="71"/>
        <end position="94"/>
    </location>
</feature>
<feature type="transmembrane region" description="Helical" evidence="2">
    <location>
        <begin position="20"/>
        <end position="39"/>
    </location>
</feature>
<organism evidence="3 4">
    <name type="scientific">Halobaculum lipolyticum</name>
    <dbReference type="NCBI Taxonomy" id="3032001"/>
    <lineage>
        <taxon>Archaea</taxon>
        <taxon>Methanobacteriati</taxon>
        <taxon>Methanobacteriota</taxon>
        <taxon>Stenosarchaea group</taxon>
        <taxon>Halobacteria</taxon>
        <taxon>Halobacteriales</taxon>
        <taxon>Haloferacaceae</taxon>
        <taxon>Halobaculum</taxon>
    </lineage>
</organism>
<keyword evidence="2" id="KW-1133">Transmembrane helix</keyword>
<feature type="transmembrane region" description="Helical" evidence="2">
    <location>
        <begin position="101"/>
        <end position="117"/>
    </location>
</feature>
<dbReference type="InterPro" id="IPR003784">
    <property type="entry name" value="BioY"/>
</dbReference>
<gene>
    <name evidence="3" type="ORF">ACFQL9_13525</name>
</gene>
<protein>
    <submittedName>
        <fullName evidence="3">Biotin transporter BioY</fullName>
    </submittedName>
</protein>
<dbReference type="PANTHER" id="PTHR34295:SF1">
    <property type="entry name" value="BIOTIN TRANSPORTER BIOY"/>
    <property type="match status" value="1"/>
</dbReference>
<name>A0ABD5WFC8_9EURY</name>
<dbReference type="GO" id="GO:0005886">
    <property type="term" value="C:plasma membrane"/>
    <property type="evidence" value="ECO:0007669"/>
    <property type="project" value="UniProtKB-SubCell"/>
</dbReference>
<dbReference type="Gene3D" id="1.10.1760.20">
    <property type="match status" value="1"/>
</dbReference>
<keyword evidence="1" id="KW-1003">Cell membrane</keyword>
<comment type="caution">
    <text evidence="3">The sequence shown here is derived from an EMBL/GenBank/DDBJ whole genome shotgun (WGS) entry which is preliminary data.</text>
</comment>
<dbReference type="GO" id="GO:0015225">
    <property type="term" value="F:biotin transmembrane transporter activity"/>
    <property type="evidence" value="ECO:0007669"/>
    <property type="project" value="UniProtKB-UniRule"/>
</dbReference>
<dbReference type="PANTHER" id="PTHR34295">
    <property type="entry name" value="BIOTIN TRANSPORTER BIOY"/>
    <property type="match status" value="1"/>
</dbReference>